<keyword evidence="1" id="KW-0223">Dioxygenase</keyword>
<organism evidence="1 2">
    <name type="scientific">Tistlia consotensis USBA 355</name>
    <dbReference type="NCBI Taxonomy" id="560819"/>
    <lineage>
        <taxon>Bacteria</taxon>
        <taxon>Pseudomonadati</taxon>
        <taxon>Pseudomonadota</taxon>
        <taxon>Alphaproteobacteria</taxon>
        <taxon>Rhodospirillales</taxon>
        <taxon>Rhodovibrionaceae</taxon>
        <taxon>Tistlia</taxon>
    </lineage>
</organism>
<dbReference type="GO" id="GO:0005506">
    <property type="term" value="F:iron ion binding"/>
    <property type="evidence" value="ECO:0007669"/>
    <property type="project" value="UniProtKB-ARBA"/>
</dbReference>
<dbReference type="RefSeq" id="WP_085126316.1">
    <property type="nucleotide sequence ID" value="NZ_FWZX01000039.1"/>
</dbReference>
<keyword evidence="2" id="KW-1185">Reference proteome</keyword>
<keyword evidence="1" id="KW-0560">Oxidoreductase</keyword>
<dbReference type="STRING" id="560819.SAMN05428998_13954"/>
<dbReference type="Proteomes" id="UP000192917">
    <property type="component" value="Unassembled WGS sequence"/>
</dbReference>
<dbReference type="GO" id="GO:0016706">
    <property type="term" value="F:2-oxoglutarate-dependent dioxygenase activity"/>
    <property type="evidence" value="ECO:0007669"/>
    <property type="project" value="UniProtKB-ARBA"/>
</dbReference>
<dbReference type="EMBL" id="FWZX01000039">
    <property type="protein sequence ID" value="SMF79155.1"/>
    <property type="molecule type" value="Genomic_DNA"/>
</dbReference>
<sequence length="269" mass="30019">MTNDFDADALGQAAVDAYRRDGIVCLRQAFDPDQVAFLRDVAARDMAAPSRMSNDATRDGTGRFFSDTFVHKHIAELGGIVRDSRAADVACALMRTKKVNLIFDQFLIKAPGTSTRTVWHHDATYWPVAGDMVATLWLALDPVTMESGAVEYVKGSHRWGQRYKAESFIDKDLYKEDLPPVPDIEAMRDELDIVAFEMAPGDCTIHHGLTVHGAPGNARDDLWRRAYVMRWAGEDVTYNPRPNLQPMLFDPQIPAGGPLDSELFPVIRP</sequence>
<evidence type="ECO:0000313" key="2">
    <source>
        <dbReference type="Proteomes" id="UP000192917"/>
    </source>
</evidence>
<evidence type="ECO:0000313" key="1">
    <source>
        <dbReference type="EMBL" id="SMF79155.1"/>
    </source>
</evidence>
<dbReference type="Pfam" id="PF05721">
    <property type="entry name" value="PhyH"/>
    <property type="match status" value="1"/>
</dbReference>
<dbReference type="AlphaFoldDB" id="A0A1Y6CN53"/>
<dbReference type="PANTHER" id="PTHR20883:SF49">
    <property type="entry name" value="PHYTANOYL-COA DIOXYGENASE"/>
    <property type="match status" value="1"/>
</dbReference>
<name>A0A1Y6CN53_9PROT</name>
<dbReference type="InterPro" id="IPR008775">
    <property type="entry name" value="Phytyl_CoA_dOase-like"/>
</dbReference>
<dbReference type="Gene3D" id="2.60.120.620">
    <property type="entry name" value="q2cbj1_9rhob like domain"/>
    <property type="match status" value="1"/>
</dbReference>
<gene>
    <name evidence="1" type="ORF">SAMN05428998_13954</name>
</gene>
<reference evidence="1 2" key="1">
    <citation type="submission" date="2017-04" db="EMBL/GenBank/DDBJ databases">
        <authorList>
            <person name="Afonso C.L."/>
            <person name="Miller P.J."/>
            <person name="Scott M.A."/>
            <person name="Spackman E."/>
            <person name="Goraichik I."/>
            <person name="Dimitrov K.M."/>
            <person name="Suarez D.L."/>
            <person name="Swayne D.E."/>
        </authorList>
    </citation>
    <scope>NUCLEOTIDE SEQUENCE [LARGE SCALE GENOMIC DNA]</scope>
    <source>
        <strain evidence="1 2">USBA 355</strain>
    </source>
</reference>
<dbReference type="PANTHER" id="PTHR20883">
    <property type="entry name" value="PHYTANOYL-COA DIOXYGENASE DOMAIN CONTAINING 1"/>
    <property type="match status" value="1"/>
</dbReference>
<accession>A0A1Y6CN53</accession>
<proteinExistence type="predicted"/>
<dbReference type="SUPFAM" id="SSF51197">
    <property type="entry name" value="Clavaminate synthase-like"/>
    <property type="match status" value="1"/>
</dbReference>
<protein>
    <submittedName>
        <fullName evidence="1">Ectoine hydroxylase-related dioxygenase, phytanoyl-CoA dioxygenase (PhyH) family</fullName>
    </submittedName>
</protein>